<proteinExistence type="predicted"/>
<keyword evidence="2" id="KW-1185">Reference proteome</keyword>
<gene>
    <name evidence="1" type="ORF">N508_000672</name>
</gene>
<reference evidence="1" key="2">
    <citation type="submission" date="2022-05" db="EMBL/GenBank/DDBJ databases">
        <authorList>
            <person name="Proctor A.L."/>
            <person name="Phillips G.J."/>
            <person name="Wannemuehler M.J."/>
        </authorList>
    </citation>
    <scope>NUCLEOTIDE SEQUENCE</scope>
    <source>
        <strain evidence="1">ASF457</strain>
    </source>
</reference>
<name>V2Q4B2_9BACT</name>
<evidence type="ECO:0000313" key="1">
    <source>
        <dbReference type="EMBL" id="USF23607.1"/>
    </source>
</evidence>
<dbReference type="AlphaFoldDB" id="V2Q4B2"/>
<dbReference type="KEGG" id="msch:N508_000672"/>
<reference evidence="1" key="1">
    <citation type="journal article" date="2014" name="Genome Announc.">
        <title>Draft genome sequences of the altered schaedler flora, a defined bacterial community from gnotobiotic mice.</title>
        <authorList>
            <person name="Wannemuehler M.J."/>
            <person name="Overstreet A.M."/>
            <person name="Ward D.V."/>
            <person name="Phillips G.J."/>
        </authorList>
    </citation>
    <scope>NUCLEOTIDE SEQUENCE</scope>
    <source>
        <strain evidence="1">ASF457</strain>
    </source>
</reference>
<organism evidence="1 2">
    <name type="scientific">Mucispirillum schaedleri ASF457</name>
    <dbReference type="NCBI Taxonomy" id="1379858"/>
    <lineage>
        <taxon>Bacteria</taxon>
        <taxon>Pseudomonadati</taxon>
        <taxon>Deferribacterota</taxon>
        <taxon>Deferribacteres</taxon>
        <taxon>Deferribacterales</taxon>
        <taxon>Mucispirillaceae</taxon>
        <taxon>Mucispirillum</taxon>
    </lineage>
</organism>
<dbReference type="Proteomes" id="UP000017429">
    <property type="component" value="Chromosome"/>
</dbReference>
<accession>V2Q4B2</accession>
<reference evidence="1" key="3">
    <citation type="submission" date="2022-06" db="EMBL/GenBank/DDBJ databases">
        <title>Resources to Facilitate Use of the Altered Schaedler Flora (ASF) Mouse Model to Study Microbiome Function.</title>
        <authorList>
            <person name="Proctor A."/>
            <person name="Parvinroo S."/>
            <person name="Richie T."/>
            <person name="Jia X."/>
            <person name="Lee S.T.M."/>
            <person name="Karp P.D."/>
            <person name="Paley S."/>
            <person name="Kostic A.D."/>
            <person name="Pierre J.F."/>
            <person name="Wannemuehler M.J."/>
            <person name="Phillips G.J."/>
        </authorList>
    </citation>
    <scope>NUCLEOTIDE SEQUENCE</scope>
    <source>
        <strain evidence="1">ASF457</strain>
    </source>
</reference>
<evidence type="ECO:0000313" key="2">
    <source>
        <dbReference type="Proteomes" id="UP000017429"/>
    </source>
</evidence>
<sequence length="169" mass="19871">MLIKKNSITLLTLLLIFTISACAKTDKIMLQKDISRYSAIEEELNIKIKLINTQMTSTIAKYKRTNDFTQFELDNKQINDELLRLLQLAKEVNIYISSKEMKNYHKITVKLIEIQAEYVKVTIEQFKTLGEHGNNDAKSTQLKYNRKIRALQKQQDKLLEEIIEKIYEK</sequence>
<dbReference type="PROSITE" id="PS51257">
    <property type="entry name" value="PROKAR_LIPOPROTEIN"/>
    <property type="match status" value="1"/>
</dbReference>
<protein>
    <submittedName>
        <fullName evidence="1">Uncharacterized protein</fullName>
    </submittedName>
</protein>
<dbReference type="EMBL" id="CP097562">
    <property type="protein sequence ID" value="USF23607.1"/>
    <property type="molecule type" value="Genomic_DNA"/>
</dbReference>
<dbReference type="RefSeq" id="WP_023274980.1">
    <property type="nucleotide sequence ID" value="NZ_CP097562.1"/>
</dbReference>